<protein>
    <submittedName>
        <fullName evidence="1">Uncharacterized protein</fullName>
    </submittedName>
</protein>
<evidence type="ECO:0000313" key="2">
    <source>
        <dbReference type="Proteomes" id="UP000703269"/>
    </source>
</evidence>
<gene>
    <name evidence="1" type="ORF">PsYK624_035340</name>
</gene>
<keyword evidence="2" id="KW-1185">Reference proteome</keyword>
<organism evidence="1 2">
    <name type="scientific">Phanerochaete sordida</name>
    <dbReference type="NCBI Taxonomy" id="48140"/>
    <lineage>
        <taxon>Eukaryota</taxon>
        <taxon>Fungi</taxon>
        <taxon>Dikarya</taxon>
        <taxon>Basidiomycota</taxon>
        <taxon>Agaricomycotina</taxon>
        <taxon>Agaricomycetes</taxon>
        <taxon>Polyporales</taxon>
        <taxon>Phanerochaetaceae</taxon>
        <taxon>Phanerochaete</taxon>
    </lineage>
</organism>
<accession>A0A9P3G3B2</accession>
<sequence length="194" mass="21587">MFHDLSYIGDCVCIRQIGCSGFQAFVSKIESSEGSDSWFPIAAQFGGADARWNRNKYEVAVVRNPATGERRGRYVNPGGASVYITVRSLDDIDVVRVPKSTLPYIGDCISIRQEGCEGFQAFVSKIESSEGNDAWFPIATEFGGHWKRNKYEVAVIRNPATGERRGRYVNPEGASVYLIVRSLDDIEVIRVAKH</sequence>
<dbReference type="OrthoDB" id="2822793at2759"/>
<comment type="caution">
    <text evidence="1">The sequence shown here is derived from an EMBL/GenBank/DDBJ whole genome shotgun (WGS) entry which is preliminary data.</text>
</comment>
<name>A0A9P3G3B2_9APHY</name>
<dbReference type="Proteomes" id="UP000703269">
    <property type="component" value="Unassembled WGS sequence"/>
</dbReference>
<dbReference type="EMBL" id="BPQB01000006">
    <property type="protein sequence ID" value="GJE87451.1"/>
    <property type="molecule type" value="Genomic_DNA"/>
</dbReference>
<evidence type="ECO:0000313" key="1">
    <source>
        <dbReference type="EMBL" id="GJE87451.1"/>
    </source>
</evidence>
<reference evidence="1 2" key="1">
    <citation type="submission" date="2021-08" db="EMBL/GenBank/DDBJ databases">
        <title>Draft Genome Sequence of Phanerochaete sordida strain YK-624.</title>
        <authorList>
            <person name="Mori T."/>
            <person name="Dohra H."/>
            <person name="Suzuki T."/>
            <person name="Kawagishi H."/>
            <person name="Hirai H."/>
        </authorList>
    </citation>
    <scope>NUCLEOTIDE SEQUENCE [LARGE SCALE GENOMIC DNA]</scope>
    <source>
        <strain evidence="1 2">YK-624</strain>
    </source>
</reference>
<proteinExistence type="predicted"/>
<dbReference type="AlphaFoldDB" id="A0A9P3G3B2"/>